<dbReference type="AlphaFoldDB" id="A0A0L6W5C1"/>
<accession>A0A0L6W5C1</accession>
<keyword evidence="2" id="KW-1185">Reference proteome</keyword>
<evidence type="ECO:0000313" key="2">
    <source>
        <dbReference type="Proteomes" id="UP000037175"/>
    </source>
</evidence>
<name>A0A0L6W5C1_9FIRM</name>
<reference evidence="2" key="1">
    <citation type="submission" date="2015-07" db="EMBL/GenBank/DDBJ databases">
        <title>Complete Genome of Thermincola ferriacetica strain Z-0001T.</title>
        <authorList>
            <person name="Lusk B."/>
            <person name="Badalamenti J.P."/>
            <person name="Parameswaran P."/>
            <person name="Bond D.R."/>
            <person name="Torres C.I."/>
        </authorList>
    </citation>
    <scope>NUCLEOTIDE SEQUENCE [LARGE SCALE GENOMIC DNA]</scope>
    <source>
        <strain evidence="2">Z-0001</strain>
    </source>
</reference>
<organism evidence="1 2">
    <name type="scientific">Thermincola ferriacetica</name>
    <dbReference type="NCBI Taxonomy" id="281456"/>
    <lineage>
        <taxon>Bacteria</taxon>
        <taxon>Bacillati</taxon>
        <taxon>Bacillota</taxon>
        <taxon>Clostridia</taxon>
        <taxon>Eubacteriales</taxon>
        <taxon>Thermincolaceae</taxon>
        <taxon>Thermincola</taxon>
    </lineage>
</organism>
<proteinExistence type="predicted"/>
<sequence>MGFYRDIVRTARKEHKCDVCHGIIKAGEKYHDKAGNEGCEGNVWYSKECEACQIVINEFMKSDYADEGYCDEYIEEWWRDEKCPTCKHYFLPCKPDEWCKEHFHIGIESALECPERTKYGTCEAGDTCDEMTHYCRCERYEKVD</sequence>
<evidence type="ECO:0000313" key="1">
    <source>
        <dbReference type="EMBL" id="KNZ70294.1"/>
    </source>
</evidence>
<dbReference type="EMBL" id="LGTE01000004">
    <property type="protein sequence ID" value="KNZ70294.1"/>
    <property type="molecule type" value="Genomic_DNA"/>
</dbReference>
<comment type="caution">
    <text evidence="1">The sequence shown here is derived from an EMBL/GenBank/DDBJ whole genome shotgun (WGS) entry which is preliminary data.</text>
</comment>
<protein>
    <submittedName>
        <fullName evidence="1">Uncharacterized protein</fullName>
    </submittedName>
</protein>
<dbReference type="Proteomes" id="UP000037175">
    <property type="component" value="Unassembled WGS sequence"/>
</dbReference>
<dbReference type="RefSeq" id="WP_052217009.1">
    <property type="nucleotide sequence ID" value="NZ_LGTE01000004.1"/>
</dbReference>
<gene>
    <name evidence="1" type="ORF">Tfer_0854</name>
</gene>